<sequence length="245" mass="28232">MVTIRKMVRRLRKRLRIRSTTKRPKTITVKIDRESFKNGYDPLVKSIDYGYSKMAKITVAKCDRLSKLNNRKQAKNIFNEWLSNHKGDKGRSGKQKPYCFDELKKLDVCEHEFGECLIGAANKTKSGFKVRFLNNKGSDSYVHHVSAFANSTNENCIHSVEMLETVSSSKKDPEARTISHLCGNGGCARPGHLRIEKKSVNDERTHCHFLLRRSQSRNQSEMIRLACPHSPKCFVNMYKINTPYY</sequence>
<dbReference type="InterPro" id="IPR008704">
    <property type="entry name" value="Endonuclease_Zinc-binding_loop"/>
</dbReference>
<feature type="domain" description="Zinc-binding loop region of homing endonuclease" evidence="1">
    <location>
        <begin position="115"/>
        <end position="244"/>
    </location>
</feature>
<dbReference type="AlphaFoldDB" id="O36048"/>
<proteinExistence type="predicted"/>
<evidence type="ECO:0000313" key="2">
    <source>
        <dbReference type="EMBL" id="AAB71746.1"/>
    </source>
</evidence>
<keyword evidence="2" id="KW-0255">Endonuclease</keyword>
<reference evidence="2" key="1">
    <citation type="journal article" date="1993" name="Nucleic Acids Res.">
        <title>A family of nuclear homing endonucleases.</title>
        <authorList>
            <person name="Johansen S."/>
            <person name="Embley T.M."/>
            <person name="Willassen N.P."/>
        </authorList>
    </citation>
    <scope>NUCLEOTIDE SEQUENCE</scope>
    <source>
        <strain evidence="2">AB-T-F3</strain>
    </source>
</reference>
<organism evidence="2">
    <name type="scientific">Naegleria italica</name>
    <dbReference type="NCBI Taxonomy" id="36334"/>
    <lineage>
        <taxon>Eukaryota</taxon>
        <taxon>Discoba</taxon>
        <taxon>Heterolobosea</taxon>
        <taxon>Tetramitia</taxon>
        <taxon>Eutetramitia</taxon>
        <taxon>Vahlkampfiidae</taxon>
        <taxon>Naegleria</taxon>
    </lineage>
</organism>
<name>O36048_9EUKA</name>
<reference evidence="2" key="2">
    <citation type="journal article" date="1997" name="RNA">
        <title>Naegleria nucleolar introns contain two group I ribozymes with different functions in RNA splicing and processing.</title>
        <authorList>
            <person name="Einvik C."/>
            <person name="Decatur W.A."/>
            <person name="Embley T.M."/>
            <person name="Vogt V.M."/>
            <person name="Johansen S."/>
        </authorList>
    </citation>
    <scope>NUCLEOTIDE SEQUENCE</scope>
    <source>
        <strain evidence="2">AB-T-F3</strain>
    </source>
</reference>
<keyword evidence="2" id="KW-0378">Hydrolase</keyword>
<evidence type="ECO:0000259" key="1">
    <source>
        <dbReference type="Pfam" id="PF05551"/>
    </source>
</evidence>
<dbReference type="InterPro" id="IPR044930">
    <property type="entry name" value="Homing_endonuclease_His-Me"/>
</dbReference>
<dbReference type="InterPro" id="IPR044925">
    <property type="entry name" value="His-Me_finger_sf"/>
</dbReference>
<dbReference type="GO" id="GO:0004519">
    <property type="term" value="F:endonuclease activity"/>
    <property type="evidence" value="ECO:0007669"/>
    <property type="project" value="UniProtKB-KW"/>
</dbReference>
<keyword evidence="2" id="KW-0540">Nuclease</keyword>
<protein>
    <submittedName>
        <fullName evidence="2">Putative homing endonuclease</fullName>
    </submittedName>
</protein>
<dbReference type="Gene3D" id="3.90.75.10">
    <property type="entry name" value="Homing Intron 3 (I-ppo) Encoded Endonuclease, Chain A"/>
    <property type="match status" value="1"/>
</dbReference>
<dbReference type="SUPFAM" id="SSF54060">
    <property type="entry name" value="His-Me finger endonucleases"/>
    <property type="match status" value="1"/>
</dbReference>
<dbReference type="EMBL" id="U80249">
    <property type="protein sequence ID" value="AAB71746.1"/>
    <property type="molecule type" value="Genomic_DNA"/>
</dbReference>
<dbReference type="Pfam" id="PF05551">
    <property type="entry name" value="zf-His_Me_endon"/>
    <property type="match status" value="1"/>
</dbReference>
<accession>O36048</accession>